<evidence type="ECO:0000313" key="5">
    <source>
        <dbReference type="Proteomes" id="UP001302072"/>
    </source>
</evidence>
<dbReference type="Gene3D" id="3.40.50.1820">
    <property type="entry name" value="alpha/beta hydrolase"/>
    <property type="match status" value="1"/>
</dbReference>
<keyword evidence="5" id="KW-1185">Reference proteome</keyword>
<accession>A0ABY9YK83</accession>
<dbReference type="Proteomes" id="UP001302072">
    <property type="component" value="Chromosome"/>
</dbReference>
<evidence type="ECO:0000256" key="1">
    <source>
        <dbReference type="ARBA" id="ARBA00022801"/>
    </source>
</evidence>
<keyword evidence="2" id="KW-0732">Signal</keyword>
<organism evidence="4 5">
    <name type="scientific">Stenotrophomonas oahuensis</name>
    <dbReference type="NCBI Taxonomy" id="3003271"/>
    <lineage>
        <taxon>Bacteria</taxon>
        <taxon>Pseudomonadati</taxon>
        <taxon>Pseudomonadota</taxon>
        <taxon>Gammaproteobacteria</taxon>
        <taxon>Lysobacterales</taxon>
        <taxon>Lysobacteraceae</taxon>
        <taxon>Stenotrophomonas</taxon>
    </lineage>
</organism>
<feature type="domain" description="Peptidase S9 prolyl oligopeptidase catalytic" evidence="3">
    <location>
        <begin position="439"/>
        <end position="645"/>
    </location>
</feature>
<dbReference type="PANTHER" id="PTHR42776">
    <property type="entry name" value="SERINE PEPTIDASE S9 FAMILY MEMBER"/>
    <property type="match status" value="1"/>
</dbReference>
<reference evidence="4 5" key="1">
    <citation type="submission" date="2022-12" db="EMBL/GenBank/DDBJ databases">
        <title>Two new species, Stenotrophomonas aracearum and Stenotrophomonas oahuensis, isolated from Anthurium (Araceae family) in Hawaii.</title>
        <authorList>
            <person name="Chunag S.C."/>
            <person name="Dobhal S."/>
            <person name="Alvarez A."/>
            <person name="Arif M."/>
        </authorList>
    </citation>
    <scope>NUCLEOTIDE SEQUENCE [LARGE SCALE GENOMIC DNA]</scope>
    <source>
        <strain evidence="4 5">A5586</strain>
    </source>
</reference>
<dbReference type="Pfam" id="PF00326">
    <property type="entry name" value="Peptidase_S9"/>
    <property type="match status" value="1"/>
</dbReference>
<dbReference type="RefSeq" id="WP_311190538.1">
    <property type="nucleotide sequence ID" value="NZ_CP115541.1"/>
</dbReference>
<gene>
    <name evidence="4" type="ORF">PDM29_13035</name>
</gene>
<dbReference type="SUPFAM" id="SSF53474">
    <property type="entry name" value="alpha/beta-Hydrolases"/>
    <property type="match status" value="1"/>
</dbReference>
<feature type="chain" id="PRO_5045427229" evidence="2">
    <location>
        <begin position="24"/>
        <end position="657"/>
    </location>
</feature>
<sequence>MRKMMIAVLLGTVCGWLPAGAGAVDLERFLREESFNEMKLSPTGEYLAATVPMEDSTAVAILRRSDMQLVGAFRPQKHNHADTFEWVSDQRLVIGLAKKFGRLDEPQATGELYGINADGKDGELLVGYRKGSMAAGNHAEARLAWGIAAELMEAAPAGDGSALIEVSLFSEKASSQVERMDVATGKRTLVIRSPVPRATFRTDAQGEVRFATGFADDRVSRLYYRDPGAEWRPVHETSRTGRAQVPVGFGADGQPYLLVEQAEGPDAIVAWDAKTDAHRTVLRDAVVDPGRIIYQPGTRTPVGALFFGDTPHTRFFDEGSSTARLYRSLEAALKSPLFITSSTRDGQLVLVRTWSGQNPGDFYLYDTVKKHASLLTSRSHWIDAETTARVQPVSLKARDGLALHGFLTVPHGKEAKGLPLVVLPHGGPFGVFDDGGYERETQMLADAGYAVLQINFRGSSNYGFAHTVAGKQQWGGTMQDDVSDATRWAITQGIADPARICLYGASYGAYAAMMGPIREPGLYQCAAGYFGVYDPALMYARGDTGDSKTGRVYLREWVGEQKDLGTRSAIARAAEIKVPVFLAAGGEDERAPITHTRRLEAALKKSGTPVEALYYKTEGHGFYTPEHRREYYARLLAFLAQTLGGKTATPAGTTASP</sequence>
<evidence type="ECO:0000256" key="2">
    <source>
        <dbReference type="SAM" id="SignalP"/>
    </source>
</evidence>
<keyword evidence="1" id="KW-0378">Hydrolase</keyword>
<proteinExistence type="predicted"/>
<dbReference type="InterPro" id="IPR001375">
    <property type="entry name" value="Peptidase_S9_cat"/>
</dbReference>
<evidence type="ECO:0000259" key="3">
    <source>
        <dbReference type="Pfam" id="PF00326"/>
    </source>
</evidence>
<dbReference type="SUPFAM" id="SSF50969">
    <property type="entry name" value="YVTN repeat-like/Quinoprotein amine dehydrogenase"/>
    <property type="match status" value="1"/>
</dbReference>
<dbReference type="InterPro" id="IPR029058">
    <property type="entry name" value="AB_hydrolase_fold"/>
</dbReference>
<dbReference type="InterPro" id="IPR011044">
    <property type="entry name" value="Quino_amine_DH_bsu"/>
</dbReference>
<dbReference type="PANTHER" id="PTHR42776:SF27">
    <property type="entry name" value="DIPEPTIDYL PEPTIDASE FAMILY MEMBER 6"/>
    <property type="match status" value="1"/>
</dbReference>
<feature type="signal peptide" evidence="2">
    <location>
        <begin position="1"/>
        <end position="23"/>
    </location>
</feature>
<protein>
    <submittedName>
        <fullName evidence="4">S9 family peptidase</fullName>
    </submittedName>
</protein>
<dbReference type="EMBL" id="CP115541">
    <property type="protein sequence ID" value="WNH51287.1"/>
    <property type="molecule type" value="Genomic_DNA"/>
</dbReference>
<evidence type="ECO:0000313" key="4">
    <source>
        <dbReference type="EMBL" id="WNH51287.1"/>
    </source>
</evidence>
<name>A0ABY9YK83_9GAMM</name>